<name>A0A1I8HRQ4_9PLAT</name>
<dbReference type="WBParaSite" id="maker-uti_cns_0007603-snap-gene-0.3-mRNA-1">
    <property type="protein sequence ID" value="maker-uti_cns_0007603-snap-gene-0.3-mRNA-1"/>
    <property type="gene ID" value="maker-uti_cns_0007603-snap-gene-0.3"/>
</dbReference>
<dbReference type="PROSITE" id="PS00028">
    <property type="entry name" value="ZINC_FINGER_C2H2_1"/>
    <property type="match status" value="1"/>
</dbReference>
<dbReference type="InterPro" id="IPR013087">
    <property type="entry name" value="Znf_C2H2_type"/>
</dbReference>
<dbReference type="SMART" id="SM00355">
    <property type="entry name" value="ZnF_C2H2"/>
    <property type="match status" value="1"/>
</dbReference>
<evidence type="ECO:0000313" key="5">
    <source>
        <dbReference type="WBParaSite" id="maker-uti_cns_0007603-snap-gene-0.3-mRNA-1"/>
    </source>
</evidence>
<keyword evidence="1" id="KW-0479">Metal-binding</keyword>
<dbReference type="AlphaFoldDB" id="A0A1I8HRQ4"/>
<evidence type="ECO:0000256" key="1">
    <source>
        <dbReference type="PROSITE-ProRule" id="PRU00042"/>
    </source>
</evidence>
<dbReference type="Proteomes" id="UP000095280">
    <property type="component" value="Unplaced"/>
</dbReference>
<feature type="compositionally biased region" description="Acidic residues" evidence="2">
    <location>
        <begin position="398"/>
        <end position="409"/>
    </location>
</feature>
<reference evidence="5" key="1">
    <citation type="submission" date="2016-11" db="UniProtKB">
        <authorList>
            <consortium name="WormBaseParasite"/>
        </authorList>
    </citation>
    <scope>IDENTIFICATION</scope>
</reference>
<evidence type="ECO:0000256" key="2">
    <source>
        <dbReference type="SAM" id="MobiDB-lite"/>
    </source>
</evidence>
<dbReference type="SUPFAM" id="SSF57667">
    <property type="entry name" value="beta-beta-alpha zinc fingers"/>
    <property type="match status" value="1"/>
</dbReference>
<feature type="compositionally biased region" description="Acidic residues" evidence="2">
    <location>
        <begin position="426"/>
        <end position="457"/>
    </location>
</feature>
<keyword evidence="1" id="KW-0863">Zinc-finger</keyword>
<evidence type="ECO:0000259" key="3">
    <source>
        <dbReference type="PROSITE" id="PS50157"/>
    </source>
</evidence>
<protein>
    <submittedName>
        <fullName evidence="5">C2H2-type domain-containing protein</fullName>
    </submittedName>
</protein>
<dbReference type="InterPro" id="IPR036236">
    <property type="entry name" value="Znf_C2H2_sf"/>
</dbReference>
<accession>A0A1I8HRQ4</accession>
<organism evidence="4 5">
    <name type="scientific">Macrostomum lignano</name>
    <dbReference type="NCBI Taxonomy" id="282301"/>
    <lineage>
        <taxon>Eukaryota</taxon>
        <taxon>Metazoa</taxon>
        <taxon>Spiralia</taxon>
        <taxon>Lophotrochozoa</taxon>
        <taxon>Platyhelminthes</taxon>
        <taxon>Rhabditophora</taxon>
        <taxon>Macrostomorpha</taxon>
        <taxon>Macrostomida</taxon>
        <taxon>Macrostomidae</taxon>
        <taxon>Macrostomum</taxon>
    </lineage>
</organism>
<evidence type="ECO:0000313" key="4">
    <source>
        <dbReference type="Proteomes" id="UP000095280"/>
    </source>
</evidence>
<dbReference type="FunFam" id="3.30.160.60:FF:000251">
    <property type="entry name" value="FEZ family zinc finger 2"/>
    <property type="match status" value="1"/>
</dbReference>
<proteinExistence type="predicted"/>
<keyword evidence="4" id="KW-1185">Reference proteome</keyword>
<feature type="compositionally biased region" description="Low complexity" evidence="2">
    <location>
        <begin position="413"/>
        <end position="425"/>
    </location>
</feature>
<sequence>MCDRCRRSITLTTADIPACQATAPPPVGRAIGSARHLAVLLTSQASQSAELKDSLATESPAFPQLLLLQLADRKTDDGFQNPGHSNEGEAGCSGRNHCIMACSVPEGSTADNTNLLGLRDCPSFRTHEHENKANTREHLCLPRSRTKRARRSSLFLCSNIFTAFHAIARAGSGSGGSSAEADYCLLTRRLLLPPGRPPLFVSLSESLLSAGPSEPLDGVRRSSGSCARRQPAAEAPCAAVSSQSHALFALNTELSISDAACLKKKLHTVAGRALSPVSSPSAEVEFLTRPSASRSYLSMSGLKFSIASLIDDCGGGGGGGGANGAEAPPLLEKAHSSALPAGRPPPCKMARSQPPEAPEPALSEEAENYSNLSAAEQERGSSASAANLSLSRRSESAAGEEDDDNEAEDKGDLAAAAAASTAATEDANEEEEEDEDEEAADEDVDEEEEEEEDEEERDIGGGDDSNATAADGAGSGGSSGSKQAVAGKTFTCPECGKVFNAHYNLTRHMPVHTGARPFICKKLRAVQLKSAAQMLHLPHSEFP</sequence>
<feature type="compositionally biased region" description="Low complexity" evidence="2">
    <location>
        <begin position="380"/>
        <end position="391"/>
    </location>
</feature>
<feature type="domain" description="C2H2-type" evidence="3">
    <location>
        <begin position="490"/>
        <end position="517"/>
    </location>
</feature>
<dbReference type="PROSITE" id="PS50157">
    <property type="entry name" value="ZINC_FINGER_C2H2_2"/>
    <property type="match status" value="1"/>
</dbReference>
<dbReference type="Gene3D" id="3.30.160.60">
    <property type="entry name" value="Classic Zinc Finger"/>
    <property type="match status" value="1"/>
</dbReference>
<dbReference type="GO" id="GO:0008270">
    <property type="term" value="F:zinc ion binding"/>
    <property type="evidence" value="ECO:0007669"/>
    <property type="project" value="UniProtKB-KW"/>
</dbReference>
<feature type="region of interest" description="Disordered" evidence="2">
    <location>
        <begin position="335"/>
        <end position="484"/>
    </location>
</feature>
<keyword evidence="1" id="KW-0862">Zinc</keyword>